<organism evidence="4 5">
    <name type="scientific">Elsinoe batatas</name>
    <dbReference type="NCBI Taxonomy" id="2601811"/>
    <lineage>
        <taxon>Eukaryota</taxon>
        <taxon>Fungi</taxon>
        <taxon>Dikarya</taxon>
        <taxon>Ascomycota</taxon>
        <taxon>Pezizomycotina</taxon>
        <taxon>Dothideomycetes</taxon>
        <taxon>Dothideomycetidae</taxon>
        <taxon>Myriangiales</taxon>
        <taxon>Elsinoaceae</taxon>
        <taxon>Elsinoe</taxon>
    </lineage>
</organism>
<evidence type="ECO:0000259" key="3">
    <source>
        <dbReference type="PROSITE" id="PS51471"/>
    </source>
</evidence>
<reference evidence="4" key="1">
    <citation type="submission" date="2021-07" db="EMBL/GenBank/DDBJ databases">
        <title>Elsinoe batatas strain:CRI-CJ2 Genome sequencing and assembly.</title>
        <authorList>
            <person name="Huang L."/>
        </authorList>
    </citation>
    <scope>NUCLEOTIDE SEQUENCE</scope>
    <source>
        <strain evidence="4">CRI-CJ2</strain>
    </source>
</reference>
<dbReference type="Pfam" id="PF03171">
    <property type="entry name" value="2OG-FeII_Oxy"/>
    <property type="match status" value="1"/>
</dbReference>
<dbReference type="SUPFAM" id="SSF51197">
    <property type="entry name" value="Clavaminate synthase-like"/>
    <property type="match status" value="1"/>
</dbReference>
<dbReference type="PANTHER" id="PTHR47990">
    <property type="entry name" value="2-OXOGLUTARATE (2OG) AND FE(II)-DEPENDENT OXYGENASE SUPERFAMILY PROTEIN-RELATED"/>
    <property type="match status" value="1"/>
</dbReference>
<dbReference type="InterPro" id="IPR050231">
    <property type="entry name" value="Iron_ascorbate_oxido_reductase"/>
</dbReference>
<accession>A0A8K0LCF9</accession>
<dbReference type="GO" id="GO:0016491">
    <property type="term" value="F:oxidoreductase activity"/>
    <property type="evidence" value="ECO:0007669"/>
    <property type="project" value="UniProtKB-KW"/>
</dbReference>
<protein>
    <recommendedName>
        <fullName evidence="3">Fe2OG dioxygenase domain-containing protein</fullName>
    </recommendedName>
</protein>
<evidence type="ECO:0000313" key="5">
    <source>
        <dbReference type="Proteomes" id="UP000809789"/>
    </source>
</evidence>
<name>A0A8K0LCF9_9PEZI</name>
<dbReference type="InterPro" id="IPR044861">
    <property type="entry name" value="IPNS-like_FE2OG_OXY"/>
</dbReference>
<dbReference type="AlphaFoldDB" id="A0A8K0LCF9"/>
<gene>
    <name evidence="4" type="ORF">KVT40_001081</name>
</gene>
<dbReference type="GO" id="GO:0046872">
    <property type="term" value="F:metal ion binding"/>
    <property type="evidence" value="ECO:0007669"/>
    <property type="project" value="UniProtKB-KW"/>
</dbReference>
<dbReference type="Gene3D" id="2.60.120.330">
    <property type="entry name" value="B-lactam Antibiotic, Isopenicillin N Synthase, Chain"/>
    <property type="match status" value="1"/>
</dbReference>
<keyword evidence="2" id="KW-0408">Iron</keyword>
<dbReference type="OrthoDB" id="288590at2759"/>
<evidence type="ECO:0000256" key="1">
    <source>
        <dbReference type="ARBA" id="ARBA00008056"/>
    </source>
</evidence>
<sequence length="356" mass="39421">MTPELDCNDLAPTPFPADVPSIVLPSVSLAKLLSRDKDEAFKVTEVMGSTCIQLYKDILAVARFAGQTFKKVPVPEKQAYKRRDGSAVLDKGYTTALGTFEDDGTPVAHETLNIPAFELFDDSAAATLPSWLVEQQALFKRIFERAFEITHLILEAFQTALQVSGRDMLDSHNLTASSGHTIRLLHYTANTYGKVKGLPTLSAHRDWTSLTLVFNWLGGLQIPKDNARWLSPDTIHDEDWDWVRPVHGTAIVNAGEALQYLTGGKIKSGLHRVVPPPAPQDQVDRYAVFVGLRPRNDWPMLPYKSDLIEPSTEHIEFSGMTCEEWGAFRIGKWLEAAQARARKDLMAAGGAVPAKV</sequence>
<feature type="domain" description="Fe2OG dioxygenase" evidence="3">
    <location>
        <begin position="180"/>
        <end position="294"/>
    </location>
</feature>
<dbReference type="InterPro" id="IPR005123">
    <property type="entry name" value="Oxoglu/Fe-dep_dioxygenase_dom"/>
</dbReference>
<comment type="caution">
    <text evidence="4">The sequence shown here is derived from an EMBL/GenBank/DDBJ whole genome shotgun (WGS) entry which is preliminary data.</text>
</comment>
<evidence type="ECO:0000313" key="4">
    <source>
        <dbReference type="EMBL" id="KAG8631941.1"/>
    </source>
</evidence>
<dbReference type="Proteomes" id="UP000809789">
    <property type="component" value="Unassembled WGS sequence"/>
</dbReference>
<comment type="similarity">
    <text evidence="1 2">Belongs to the iron/ascorbate-dependent oxidoreductase family.</text>
</comment>
<keyword evidence="2" id="KW-0560">Oxidoreductase</keyword>
<keyword evidence="5" id="KW-1185">Reference proteome</keyword>
<dbReference type="EMBL" id="JAESVG020000001">
    <property type="protein sequence ID" value="KAG8631941.1"/>
    <property type="molecule type" value="Genomic_DNA"/>
</dbReference>
<dbReference type="PROSITE" id="PS51471">
    <property type="entry name" value="FE2OG_OXY"/>
    <property type="match status" value="1"/>
</dbReference>
<evidence type="ECO:0000256" key="2">
    <source>
        <dbReference type="RuleBase" id="RU003682"/>
    </source>
</evidence>
<proteinExistence type="inferred from homology"/>
<keyword evidence="2" id="KW-0479">Metal-binding</keyword>
<dbReference type="InterPro" id="IPR027443">
    <property type="entry name" value="IPNS-like_sf"/>
</dbReference>